<name>A0A1X7UMZ3_AMPQE</name>
<dbReference type="eggNOG" id="KOG1695">
    <property type="taxonomic scope" value="Eukaryota"/>
</dbReference>
<dbReference type="InParanoid" id="A0A1X7UMZ3"/>
<evidence type="ECO:0000259" key="1">
    <source>
        <dbReference type="PROSITE" id="PS50404"/>
    </source>
</evidence>
<reference evidence="2" key="1">
    <citation type="submission" date="2017-05" db="UniProtKB">
        <authorList>
            <consortium name="EnsemblMetazoa"/>
        </authorList>
    </citation>
    <scope>IDENTIFICATION</scope>
</reference>
<dbReference type="GO" id="GO:0006749">
    <property type="term" value="P:glutathione metabolic process"/>
    <property type="evidence" value="ECO:0007669"/>
    <property type="project" value="TreeGrafter"/>
</dbReference>
<dbReference type="STRING" id="400682.A0A1X7UMZ3"/>
<dbReference type="EnsemblMetazoa" id="Aqu2.1.29026_001">
    <property type="protein sequence ID" value="Aqu2.1.29026_001"/>
    <property type="gene ID" value="Aqu2.1.29026"/>
</dbReference>
<dbReference type="SUPFAM" id="SSF52833">
    <property type="entry name" value="Thioredoxin-like"/>
    <property type="match status" value="1"/>
</dbReference>
<dbReference type="CDD" id="cd03039">
    <property type="entry name" value="GST_N_Sigma_like"/>
    <property type="match status" value="1"/>
</dbReference>
<dbReference type="SFLD" id="SFLDS00019">
    <property type="entry name" value="Glutathione_Transferase_(cytos"/>
    <property type="match status" value="1"/>
</dbReference>
<dbReference type="InterPro" id="IPR036249">
    <property type="entry name" value="Thioredoxin-like_sf"/>
</dbReference>
<dbReference type="AlphaFoldDB" id="A0A1X7UMZ3"/>
<dbReference type="InterPro" id="IPR040079">
    <property type="entry name" value="Glutathione_S-Trfase"/>
</dbReference>
<dbReference type="Pfam" id="PF02798">
    <property type="entry name" value="GST_N"/>
    <property type="match status" value="1"/>
</dbReference>
<dbReference type="OMA" id="NDWENAW"/>
<dbReference type="InterPro" id="IPR050213">
    <property type="entry name" value="GST_superfamily"/>
</dbReference>
<protein>
    <recommendedName>
        <fullName evidence="1">GST N-terminal domain-containing protein</fullName>
    </recommendedName>
</protein>
<dbReference type="GO" id="GO:0004364">
    <property type="term" value="F:glutathione transferase activity"/>
    <property type="evidence" value="ECO:0007669"/>
    <property type="project" value="TreeGrafter"/>
</dbReference>
<feature type="domain" description="GST N-terminal" evidence="1">
    <location>
        <begin position="4"/>
        <end position="81"/>
    </location>
</feature>
<dbReference type="FunFam" id="3.40.30.10:FF:000035">
    <property type="entry name" value="hematopoietic prostaglandin D synthase"/>
    <property type="match status" value="1"/>
</dbReference>
<dbReference type="PANTHER" id="PTHR11571">
    <property type="entry name" value="GLUTATHIONE S-TRANSFERASE"/>
    <property type="match status" value="1"/>
</dbReference>
<dbReference type="InterPro" id="IPR004045">
    <property type="entry name" value="Glutathione_S-Trfase_N"/>
</dbReference>
<dbReference type="PANTHER" id="PTHR11571:SF150">
    <property type="entry name" value="GLUTATHIONE S-TRANSFERASE"/>
    <property type="match status" value="1"/>
</dbReference>
<dbReference type="PROSITE" id="PS50404">
    <property type="entry name" value="GST_NTER"/>
    <property type="match status" value="1"/>
</dbReference>
<sequence>MSDSSYKLYYFPTKGRAEPIRLLFAYKGIKYEDIRIPGEKWAEFKSQTPFGSMPVLEEGGQRLGGSNVILRYLAEKSEFNVAGSNDWENAWLANIADFINDFANEFVKFAFEKDEERKKELEANWVLLYKAFEINQRSFLGCLFFSASKCAVSHKL</sequence>
<dbReference type="Gene3D" id="1.20.1050.130">
    <property type="match status" value="1"/>
</dbReference>
<evidence type="ECO:0000313" key="2">
    <source>
        <dbReference type="EnsemblMetazoa" id="Aqu2.1.29026_001"/>
    </source>
</evidence>
<proteinExistence type="predicted"/>
<organism evidence="2">
    <name type="scientific">Amphimedon queenslandica</name>
    <name type="common">Sponge</name>
    <dbReference type="NCBI Taxonomy" id="400682"/>
    <lineage>
        <taxon>Eukaryota</taxon>
        <taxon>Metazoa</taxon>
        <taxon>Porifera</taxon>
        <taxon>Demospongiae</taxon>
        <taxon>Heteroscleromorpha</taxon>
        <taxon>Haplosclerida</taxon>
        <taxon>Niphatidae</taxon>
        <taxon>Amphimedon</taxon>
    </lineage>
</organism>
<accession>A0A1X7UMZ3</accession>
<dbReference type="OrthoDB" id="414243at2759"/>